<dbReference type="PANTHER" id="PTHR30614">
    <property type="entry name" value="MEMBRANE COMPONENT OF AMINO ACID ABC TRANSPORTER"/>
    <property type="match status" value="1"/>
</dbReference>
<accession>A0AB94IC25</accession>
<gene>
    <name evidence="11" type="ORF">O970_06010</name>
</gene>
<dbReference type="AlphaFoldDB" id="A0AB94IC25"/>
<evidence type="ECO:0000256" key="5">
    <source>
        <dbReference type="ARBA" id="ARBA00022692"/>
    </source>
</evidence>
<dbReference type="CDD" id="cd06261">
    <property type="entry name" value="TM_PBP2"/>
    <property type="match status" value="1"/>
</dbReference>
<evidence type="ECO:0000259" key="10">
    <source>
        <dbReference type="PROSITE" id="PS50928"/>
    </source>
</evidence>
<evidence type="ECO:0000256" key="8">
    <source>
        <dbReference type="ARBA" id="ARBA00023136"/>
    </source>
</evidence>
<feature type="transmembrane region" description="Helical" evidence="9">
    <location>
        <begin position="107"/>
        <end position="125"/>
    </location>
</feature>
<keyword evidence="7 9" id="KW-1133">Transmembrane helix</keyword>
<dbReference type="PROSITE" id="PS50928">
    <property type="entry name" value="ABC_TM1"/>
    <property type="match status" value="1"/>
</dbReference>
<keyword evidence="4" id="KW-1003">Cell membrane</keyword>
<dbReference type="GO" id="GO:0006865">
    <property type="term" value="P:amino acid transport"/>
    <property type="evidence" value="ECO:0007669"/>
    <property type="project" value="UniProtKB-KW"/>
</dbReference>
<evidence type="ECO:0000256" key="1">
    <source>
        <dbReference type="ARBA" id="ARBA00004429"/>
    </source>
</evidence>
<dbReference type="RefSeq" id="WP_024496228.1">
    <property type="nucleotide sequence ID" value="NZ_AWGA01000059.1"/>
</dbReference>
<evidence type="ECO:0000313" key="12">
    <source>
        <dbReference type="Proteomes" id="UP000506160"/>
    </source>
</evidence>
<dbReference type="EMBL" id="AWGA01000059">
    <property type="protein sequence ID" value="TEA26961.1"/>
    <property type="molecule type" value="Genomic_DNA"/>
</dbReference>
<feature type="transmembrane region" description="Helical" evidence="9">
    <location>
        <begin position="24"/>
        <end position="53"/>
    </location>
</feature>
<keyword evidence="12" id="KW-1185">Reference proteome</keyword>
<evidence type="ECO:0000256" key="4">
    <source>
        <dbReference type="ARBA" id="ARBA00022475"/>
    </source>
</evidence>
<evidence type="ECO:0000256" key="9">
    <source>
        <dbReference type="RuleBase" id="RU363032"/>
    </source>
</evidence>
<feature type="domain" description="ABC transmembrane type-1" evidence="10">
    <location>
        <begin position="29"/>
        <end position="229"/>
    </location>
</feature>
<dbReference type="NCBIfam" id="TIGR01726">
    <property type="entry name" value="HEQRo_perm_3TM"/>
    <property type="match status" value="1"/>
</dbReference>
<dbReference type="Proteomes" id="UP000506160">
    <property type="component" value="Unassembled WGS sequence"/>
</dbReference>
<dbReference type="GO" id="GO:0043190">
    <property type="term" value="C:ATP-binding cassette (ABC) transporter complex"/>
    <property type="evidence" value="ECO:0007669"/>
    <property type="project" value="InterPro"/>
</dbReference>
<dbReference type="InterPro" id="IPR043429">
    <property type="entry name" value="ArtM/GltK/GlnP/TcyL/YhdX-like"/>
</dbReference>
<keyword evidence="3 9" id="KW-0813">Transport</keyword>
<proteinExistence type="inferred from homology"/>
<comment type="subcellular location">
    <subcellularLocation>
        <location evidence="1">Cell inner membrane</location>
        <topology evidence="1">Multi-pass membrane protein</topology>
    </subcellularLocation>
    <subcellularLocation>
        <location evidence="9">Cell membrane</location>
        <topology evidence="9">Multi-pass membrane protein</topology>
    </subcellularLocation>
</comment>
<dbReference type="GO" id="GO:0022857">
    <property type="term" value="F:transmembrane transporter activity"/>
    <property type="evidence" value="ECO:0007669"/>
    <property type="project" value="InterPro"/>
</dbReference>
<keyword evidence="6" id="KW-0029">Amino-acid transport</keyword>
<reference evidence="11 12" key="1">
    <citation type="journal article" date="2014" name="Appl. Environ. Microbiol.">
        <title>Genomic features of a bumble bee symbiont reflect its host environment.</title>
        <authorList>
            <person name="Martinson V.G."/>
            <person name="Magoc T."/>
            <person name="Koch H."/>
            <person name="Salzberg S.L."/>
            <person name="Moran N.A."/>
        </authorList>
    </citation>
    <scope>NUCLEOTIDE SEQUENCE [LARGE SCALE GENOMIC DNA]</scope>
    <source>
        <strain evidence="11 12">Bimp</strain>
    </source>
</reference>
<feature type="transmembrane region" description="Helical" evidence="9">
    <location>
        <begin position="60"/>
        <end position="87"/>
    </location>
</feature>
<dbReference type="InterPro" id="IPR035906">
    <property type="entry name" value="MetI-like_sf"/>
</dbReference>
<protein>
    <submittedName>
        <fullName evidence="11">Amino acid ABC transporter permease</fullName>
    </submittedName>
</protein>
<dbReference type="PANTHER" id="PTHR30614:SF42">
    <property type="entry name" value="GLUTAMATE_ASPARTATE IMPORT PERMEASE PROTEIN GLTJ"/>
    <property type="match status" value="1"/>
</dbReference>
<dbReference type="InterPro" id="IPR010065">
    <property type="entry name" value="AA_ABC_transptr_permease_3TM"/>
</dbReference>
<keyword evidence="8 9" id="KW-0472">Membrane</keyword>
<comment type="similarity">
    <text evidence="2">Belongs to the binding-protein-dependent transport system permease family. HisMQ subfamily.</text>
</comment>
<dbReference type="SUPFAM" id="SSF161098">
    <property type="entry name" value="MetI-like"/>
    <property type="match status" value="1"/>
</dbReference>
<evidence type="ECO:0000313" key="11">
    <source>
        <dbReference type="EMBL" id="TEA26961.1"/>
    </source>
</evidence>
<feature type="transmembrane region" description="Helical" evidence="9">
    <location>
        <begin position="145"/>
        <end position="164"/>
    </location>
</feature>
<dbReference type="Gene3D" id="1.10.3720.10">
    <property type="entry name" value="MetI-like"/>
    <property type="match status" value="1"/>
</dbReference>
<comment type="caution">
    <text evidence="11">The sequence shown here is derived from an EMBL/GenBank/DDBJ whole genome shotgun (WGS) entry which is preliminary data.</text>
</comment>
<dbReference type="Pfam" id="PF00528">
    <property type="entry name" value="BPD_transp_1"/>
    <property type="match status" value="1"/>
</dbReference>
<sequence>MHIAWNWGIFFQPAPFGDTTYLGWLWSGFLMTIFLSISAGVIAFIVGSFFGILRTLPNRFFSIIGTAYVEIFRNIPLIIHLFVWVYVIPEILPESMKEWLFDLEPSFFIFLMATIALGLFTGARICEQLRTAIQSLPAGQKNAGIALGLTLRQIYLYILLPNAYRRVLPPLTSEMLNMVKNSAVASTIGIVELSKQASQLLEHASTPYESFIAVTIGYIIINICVMKTMQYIEKRTRLPGSLGGK</sequence>
<evidence type="ECO:0000256" key="7">
    <source>
        <dbReference type="ARBA" id="ARBA00022989"/>
    </source>
</evidence>
<organism evidence="11 12">
    <name type="scientific">Candidatus Schmidhempelia bombi str. Bimp</name>
    <dbReference type="NCBI Taxonomy" id="1387197"/>
    <lineage>
        <taxon>Bacteria</taxon>
        <taxon>Pseudomonadati</taxon>
        <taxon>Pseudomonadota</taxon>
        <taxon>Gammaproteobacteria</taxon>
        <taxon>Orbales</taxon>
        <taxon>Orbaceae</taxon>
        <taxon>Candidatus Schmidhempelia</taxon>
    </lineage>
</organism>
<evidence type="ECO:0000256" key="2">
    <source>
        <dbReference type="ARBA" id="ARBA00010072"/>
    </source>
</evidence>
<keyword evidence="5 9" id="KW-0812">Transmembrane</keyword>
<evidence type="ECO:0000256" key="6">
    <source>
        <dbReference type="ARBA" id="ARBA00022970"/>
    </source>
</evidence>
<feature type="transmembrane region" description="Helical" evidence="9">
    <location>
        <begin position="210"/>
        <end position="229"/>
    </location>
</feature>
<evidence type="ECO:0000256" key="3">
    <source>
        <dbReference type="ARBA" id="ARBA00022448"/>
    </source>
</evidence>
<name>A0AB94IC25_9GAMM</name>
<dbReference type="InterPro" id="IPR000515">
    <property type="entry name" value="MetI-like"/>
</dbReference>